<reference evidence="2" key="1">
    <citation type="submission" date="2020-02" db="EMBL/GenBank/DDBJ databases">
        <authorList>
            <person name="Meier V. D."/>
        </authorList>
    </citation>
    <scope>NUCLEOTIDE SEQUENCE</scope>
    <source>
        <strain evidence="2">AVDCRST_MAG68</strain>
    </source>
</reference>
<dbReference type="EMBL" id="CADCTW010000067">
    <property type="protein sequence ID" value="CAA9310675.1"/>
    <property type="molecule type" value="Genomic_DNA"/>
</dbReference>
<proteinExistence type="predicted"/>
<feature type="compositionally biased region" description="Basic residues" evidence="1">
    <location>
        <begin position="63"/>
        <end position="72"/>
    </location>
</feature>
<feature type="non-terminal residue" evidence="2">
    <location>
        <position position="1"/>
    </location>
</feature>
<evidence type="ECO:0000313" key="2">
    <source>
        <dbReference type="EMBL" id="CAA9310675.1"/>
    </source>
</evidence>
<feature type="compositionally biased region" description="Low complexity" evidence="1">
    <location>
        <begin position="75"/>
        <end position="85"/>
    </location>
</feature>
<feature type="compositionally biased region" description="Basic residues" evidence="1">
    <location>
        <begin position="38"/>
        <end position="54"/>
    </location>
</feature>
<feature type="compositionally biased region" description="Basic and acidic residues" evidence="1">
    <location>
        <begin position="143"/>
        <end position="157"/>
    </location>
</feature>
<gene>
    <name evidence="2" type="ORF">AVDCRST_MAG68-1189</name>
</gene>
<name>A0A6J4KSX1_9BACT</name>
<feature type="compositionally biased region" description="Basic and acidic residues" evidence="1">
    <location>
        <begin position="105"/>
        <end position="134"/>
    </location>
</feature>
<accession>A0A6J4KSX1</accession>
<dbReference type="AlphaFoldDB" id="A0A6J4KSX1"/>
<organism evidence="2">
    <name type="scientific">uncultured Gemmatimonadota bacterium</name>
    <dbReference type="NCBI Taxonomy" id="203437"/>
    <lineage>
        <taxon>Bacteria</taxon>
        <taxon>Pseudomonadati</taxon>
        <taxon>Gemmatimonadota</taxon>
        <taxon>environmental samples</taxon>
    </lineage>
</organism>
<feature type="non-terminal residue" evidence="2">
    <location>
        <position position="157"/>
    </location>
</feature>
<feature type="compositionally biased region" description="Low complexity" evidence="1">
    <location>
        <begin position="95"/>
        <end position="104"/>
    </location>
</feature>
<evidence type="ECO:0000256" key="1">
    <source>
        <dbReference type="SAM" id="MobiDB-lite"/>
    </source>
</evidence>
<protein>
    <submittedName>
        <fullName evidence="2">Uncharacterized protein</fullName>
    </submittedName>
</protein>
<sequence>AGSKSHPRRSAVGAARGAHGHHGRHPPPHDRPSGARGAGRRVARPGIQRRRRLREVRSAPALPHHRGRRGGVRGRAGVPLAARLRPTADPRPRARQAQRPGGAAEPHRDAAPDARALHHAPGEARMGERGAAPRDRRRPGRARGADPPHRRAEGGSM</sequence>
<feature type="region of interest" description="Disordered" evidence="1">
    <location>
        <begin position="1"/>
        <end position="157"/>
    </location>
</feature>